<sequence>MTKTSYMISGYRAVPATYRSPQGFIYSGIQWVPCGSYNYPLENAAPAEANSPLIVTNLGGPQAGGLESYGDDHPERSRGYRDRTLTYEEQLRKLLKGLRSIDLSNDIYDQTEHFHAHGGSSDVFKAKSRKLGNVDVAVKRLRFHIYRNKDVSKIIFRELRVWSKLSHPNILPLLGYVMYGEYPALVSKWMVRGSVREYIEDRTNVSIMQMTRGIVAGLLYLHNEDIVHSDLKCENIFLSDSGEPLLADFGISRIITTTTATTSTNIKGSTRWMAVELLSDDDAGETHTMMTDIWAFGMVVYELLTRRLPFFEIKIDVRVSLAIMGGQLPSKPPSLDGEDGQLLWQICQECWRRNPFDRPQAASIFLKILWCEYVADEMERVEVVP</sequence>
<keyword evidence="3" id="KW-1185">Reference proteome</keyword>
<dbReference type="Pfam" id="PF00069">
    <property type="entry name" value="Pkinase"/>
    <property type="match status" value="1"/>
</dbReference>
<dbReference type="InterPro" id="IPR008271">
    <property type="entry name" value="Ser/Thr_kinase_AS"/>
</dbReference>
<keyword evidence="2" id="KW-0808">Transferase</keyword>
<dbReference type="Proteomes" id="UP000053477">
    <property type="component" value="Unassembled WGS sequence"/>
</dbReference>
<dbReference type="SMART" id="SM00220">
    <property type="entry name" value="S_TKc"/>
    <property type="match status" value="1"/>
</dbReference>
<dbReference type="InterPro" id="IPR000719">
    <property type="entry name" value="Prot_kinase_dom"/>
</dbReference>
<dbReference type="EMBL" id="KQ086089">
    <property type="protein sequence ID" value="KLO08496.1"/>
    <property type="molecule type" value="Genomic_DNA"/>
</dbReference>
<dbReference type="GO" id="GO:0004674">
    <property type="term" value="F:protein serine/threonine kinase activity"/>
    <property type="evidence" value="ECO:0007669"/>
    <property type="project" value="TreeGrafter"/>
</dbReference>
<dbReference type="PANTHER" id="PTHR44329">
    <property type="entry name" value="SERINE/THREONINE-PROTEIN KINASE TNNI3K-RELATED"/>
    <property type="match status" value="1"/>
</dbReference>
<dbReference type="Gene3D" id="1.10.510.10">
    <property type="entry name" value="Transferase(Phosphotransferase) domain 1"/>
    <property type="match status" value="1"/>
</dbReference>
<name>A0A0H2RUL7_9AGAM</name>
<organism evidence="2 3">
    <name type="scientific">Schizopora paradoxa</name>
    <dbReference type="NCBI Taxonomy" id="27342"/>
    <lineage>
        <taxon>Eukaryota</taxon>
        <taxon>Fungi</taxon>
        <taxon>Dikarya</taxon>
        <taxon>Basidiomycota</taxon>
        <taxon>Agaricomycotina</taxon>
        <taxon>Agaricomycetes</taxon>
        <taxon>Hymenochaetales</taxon>
        <taxon>Schizoporaceae</taxon>
        <taxon>Schizopora</taxon>
    </lineage>
</organism>
<evidence type="ECO:0000259" key="1">
    <source>
        <dbReference type="PROSITE" id="PS50011"/>
    </source>
</evidence>
<dbReference type="PROSITE" id="PS50011">
    <property type="entry name" value="PROTEIN_KINASE_DOM"/>
    <property type="match status" value="1"/>
</dbReference>
<dbReference type="InterPro" id="IPR011009">
    <property type="entry name" value="Kinase-like_dom_sf"/>
</dbReference>
<gene>
    <name evidence="2" type="ORF">SCHPADRAFT_908578</name>
</gene>
<keyword evidence="2" id="KW-0418">Kinase</keyword>
<dbReference type="OrthoDB" id="10252171at2759"/>
<protein>
    <submittedName>
        <fullName evidence="2">Kinase-like protein</fullName>
    </submittedName>
</protein>
<proteinExistence type="predicted"/>
<dbReference type="AlphaFoldDB" id="A0A0H2RUL7"/>
<dbReference type="InterPro" id="IPR051681">
    <property type="entry name" value="Ser/Thr_Kinases-Pseudokinases"/>
</dbReference>
<dbReference type="SUPFAM" id="SSF56112">
    <property type="entry name" value="Protein kinase-like (PK-like)"/>
    <property type="match status" value="1"/>
</dbReference>
<evidence type="ECO:0000313" key="3">
    <source>
        <dbReference type="Proteomes" id="UP000053477"/>
    </source>
</evidence>
<dbReference type="PANTHER" id="PTHR44329:SF214">
    <property type="entry name" value="PROTEIN KINASE DOMAIN-CONTAINING PROTEIN"/>
    <property type="match status" value="1"/>
</dbReference>
<accession>A0A0H2RUL7</accession>
<evidence type="ECO:0000313" key="2">
    <source>
        <dbReference type="EMBL" id="KLO08496.1"/>
    </source>
</evidence>
<dbReference type="PROSITE" id="PS00108">
    <property type="entry name" value="PROTEIN_KINASE_ST"/>
    <property type="match status" value="1"/>
</dbReference>
<dbReference type="STRING" id="27342.A0A0H2RUL7"/>
<dbReference type="InParanoid" id="A0A0H2RUL7"/>
<reference evidence="2 3" key="1">
    <citation type="submission" date="2015-04" db="EMBL/GenBank/DDBJ databases">
        <title>Complete genome sequence of Schizopora paradoxa KUC8140, a cosmopolitan wood degrader in East Asia.</title>
        <authorList>
            <consortium name="DOE Joint Genome Institute"/>
            <person name="Min B."/>
            <person name="Park H."/>
            <person name="Jang Y."/>
            <person name="Kim J.-J."/>
            <person name="Kim K.H."/>
            <person name="Pangilinan J."/>
            <person name="Lipzen A."/>
            <person name="Riley R."/>
            <person name="Grigoriev I.V."/>
            <person name="Spatafora J.W."/>
            <person name="Choi I.-G."/>
        </authorList>
    </citation>
    <scope>NUCLEOTIDE SEQUENCE [LARGE SCALE GENOMIC DNA]</scope>
    <source>
        <strain evidence="2 3">KUC8140</strain>
    </source>
</reference>
<feature type="domain" description="Protein kinase" evidence="1">
    <location>
        <begin position="109"/>
        <end position="374"/>
    </location>
</feature>
<dbReference type="GO" id="GO:0005524">
    <property type="term" value="F:ATP binding"/>
    <property type="evidence" value="ECO:0007669"/>
    <property type="project" value="InterPro"/>
</dbReference>